<dbReference type="Gene3D" id="2.60.20.10">
    <property type="entry name" value="Crystallins"/>
    <property type="match status" value="1"/>
</dbReference>
<gene>
    <name evidence="2" type="ORF">E6O75_ATG00649</name>
</gene>
<keyword evidence="3" id="KW-1185">Reference proteome</keyword>
<name>A0A4Z1PXF9_9PEZI</name>
<evidence type="ECO:0000313" key="3">
    <source>
        <dbReference type="Proteomes" id="UP000298493"/>
    </source>
</evidence>
<evidence type="ECO:0000313" key="2">
    <source>
        <dbReference type="EMBL" id="TID27882.1"/>
    </source>
</evidence>
<dbReference type="AlphaFoldDB" id="A0A4Z1PXF9"/>
<dbReference type="Proteomes" id="UP000298493">
    <property type="component" value="Unassembled WGS sequence"/>
</dbReference>
<dbReference type="EMBL" id="SNSC02000001">
    <property type="protein sequence ID" value="TID27882.1"/>
    <property type="molecule type" value="Genomic_DNA"/>
</dbReference>
<proteinExistence type="predicted"/>
<organism evidence="2 3">
    <name type="scientific">Venturia nashicola</name>
    <dbReference type="NCBI Taxonomy" id="86259"/>
    <lineage>
        <taxon>Eukaryota</taxon>
        <taxon>Fungi</taxon>
        <taxon>Dikarya</taxon>
        <taxon>Ascomycota</taxon>
        <taxon>Pezizomycotina</taxon>
        <taxon>Dothideomycetes</taxon>
        <taxon>Pleosporomycetidae</taxon>
        <taxon>Venturiales</taxon>
        <taxon>Venturiaceae</taxon>
        <taxon>Venturia</taxon>
    </lineage>
</organism>
<keyword evidence="1" id="KW-0732">Signal</keyword>
<reference evidence="2 3" key="1">
    <citation type="submission" date="2019-04" db="EMBL/GenBank/DDBJ databases">
        <title>High contiguity whole genome sequence and gene annotation resource for two Venturia nashicola isolates.</title>
        <authorList>
            <person name="Prokchorchik M."/>
            <person name="Won K."/>
            <person name="Lee Y."/>
            <person name="Choi E.D."/>
            <person name="Segonzac C."/>
            <person name="Sohn K.H."/>
        </authorList>
    </citation>
    <scope>NUCLEOTIDE SEQUENCE [LARGE SCALE GENOMIC DNA]</scope>
    <source>
        <strain evidence="2 3">PRI2</strain>
    </source>
</reference>
<comment type="caution">
    <text evidence="2">The sequence shown here is derived from an EMBL/GenBank/DDBJ whole genome shotgun (WGS) entry which is preliminary data.</text>
</comment>
<feature type="chain" id="PRO_5021194690" evidence="1">
    <location>
        <begin position="18"/>
        <end position="133"/>
    </location>
</feature>
<feature type="signal peptide" evidence="1">
    <location>
        <begin position="1"/>
        <end position="17"/>
    </location>
</feature>
<sequence length="133" mass="15152">MHPTPLLFLLTTPAVIAAYAPKPLEIRTHRFCDDSGYGGYCQDLPMQFEVCRNLDDVLSKQLSSFRIPNDEECKLYDDPDCQENRDWVLHKGDQSYLTGCGGCAGKFCWSGCGKYWNDRVVSIKCTWSNPKPY</sequence>
<evidence type="ECO:0000256" key="1">
    <source>
        <dbReference type="SAM" id="SignalP"/>
    </source>
</evidence>
<accession>A0A4Z1PXF9</accession>
<protein>
    <submittedName>
        <fullName evidence="2">Uncharacterized protein</fullName>
    </submittedName>
</protein>